<dbReference type="PANTHER" id="PTHR40942:SF4">
    <property type="entry name" value="CYTOCHROME C5"/>
    <property type="match status" value="1"/>
</dbReference>
<proteinExistence type="predicted"/>
<protein>
    <submittedName>
        <fullName evidence="9">Cytochrome C</fullName>
    </submittedName>
</protein>
<reference evidence="9 10" key="1">
    <citation type="submission" date="2015-03" db="EMBL/GenBank/DDBJ databases">
        <title>Comparative analysis of the OM43 clade including a novel species from Red Sea uncovers genomic and metabolic diversity among marine methylotrophs.</title>
        <authorList>
            <person name="Jimenez-Infante F."/>
            <person name="Ngugi D.K."/>
            <person name="Vinu M."/>
            <person name="Alam I."/>
            <person name="Kamau A."/>
            <person name="Blom J."/>
            <person name="Bajic V.B."/>
            <person name="Stingl U."/>
        </authorList>
    </citation>
    <scope>NUCLEOTIDE SEQUENCE [LARGE SCALE GENOMIC DNA]</scope>
    <source>
        <strain evidence="9 10">MBRSH7</strain>
    </source>
</reference>
<keyword evidence="3 6" id="KW-0479">Metal-binding</keyword>
<keyword evidence="2 6" id="KW-0349">Heme</keyword>
<dbReference type="PANTHER" id="PTHR40942">
    <property type="match status" value="1"/>
</dbReference>
<keyword evidence="1" id="KW-0813">Transport</keyword>
<evidence type="ECO:0000256" key="5">
    <source>
        <dbReference type="ARBA" id="ARBA00023004"/>
    </source>
</evidence>
<keyword evidence="7" id="KW-0472">Membrane</keyword>
<keyword evidence="7" id="KW-1133">Transmembrane helix</keyword>
<dbReference type="Gene3D" id="1.10.760.10">
    <property type="entry name" value="Cytochrome c-like domain"/>
    <property type="match status" value="1"/>
</dbReference>
<dbReference type="PATRIC" id="fig|1623450.3.peg.393"/>
<organism evidence="9 10">
    <name type="scientific">Methylophilales bacterium MBRS-H7</name>
    <dbReference type="NCBI Taxonomy" id="1623450"/>
    <lineage>
        <taxon>Bacteria</taxon>
        <taxon>Pseudomonadati</taxon>
        <taxon>Pseudomonadota</taxon>
        <taxon>Betaproteobacteria</taxon>
        <taxon>Nitrosomonadales</taxon>
        <taxon>OM43 clade</taxon>
    </lineage>
</organism>
<evidence type="ECO:0000256" key="2">
    <source>
        <dbReference type="ARBA" id="ARBA00022617"/>
    </source>
</evidence>
<keyword evidence="7" id="KW-0812">Transmembrane</keyword>
<dbReference type="Proteomes" id="UP000066549">
    <property type="component" value="Chromosome"/>
</dbReference>
<dbReference type="EMBL" id="CP011002">
    <property type="protein sequence ID" value="AKO65542.1"/>
    <property type="molecule type" value="Genomic_DNA"/>
</dbReference>
<evidence type="ECO:0000256" key="7">
    <source>
        <dbReference type="SAM" id="Phobius"/>
    </source>
</evidence>
<dbReference type="Pfam" id="PF13442">
    <property type="entry name" value="Cytochrome_CBB3"/>
    <property type="match status" value="1"/>
</dbReference>
<feature type="transmembrane region" description="Helical" evidence="7">
    <location>
        <begin position="12"/>
        <end position="31"/>
    </location>
</feature>
<evidence type="ECO:0000259" key="8">
    <source>
        <dbReference type="PROSITE" id="PS51007"/>
    </source>
</evidence>
<dbReference type="OrthoDB" id="9814708at2"/>
<dbReference type="GO" id="GO:0020037">
    <property type="term" value="F:heme binding"/>
    <property type="evidence" value="ECO:0007669"/>
    <property type="project" value="InterPro"/>
</dbReference>
<keyword evidence="10" id="KW-1185">Reference proteome</keyword>
<accession>A0A0H4JAL7</accession>
<dbReference type="InterPro" id="IPR002323">
    <property type="entry name" value="Cyt_CIE"/>
</dbReference>
<feature type="domain" description="Cytochrome c" evidence="8">
    <location>
        <begin position="68"/>
        <end position="146"/>
    </location>
</feature>
<name>A0A0H4JAL7_9PROT</name>
<evidence type="ECO:0000256" key="6">
    <source>
        <dbReference type="PROSITE-ProRule" id="PRU00433"/>
    </source>
</evidence>
<keyword evidence="4" id="KW-0249">Electron transport</keyword>
<gene>
    <name evidence="9" type="ORF">VI33_01975</name>
</gene>
<dbReference type="PROSITE" id="PS51007">
    <property type="entry name" value="CYTC"/>
    <property type="match status" value="1"/>
</dbReference>
<evidence type="ECO:0000313" key="9">
    <source>
        <dbReference type="EMBL" id="AKO65542.1"/>
    </source>
</evidence>
<evidence type="ECO:0000256" key="3">
    <source>
        <dbReference type="ARBA" id="ARBA00022723"/>
    </source>
</evidence>
<evidence type="ECO:0000256" key="1">
    <source>
        <dbReference type="ARBA" id="ARBA00022448"/>
    </source>
</evidence>
<dbReference type="SUPFAM" id="SSF46626">
    <property type="entry name" value="Cytochrome c"/>
    <property type="match status" value="1"/>
</dbReference>
<evidence type="ECO:0000256" key="4">
    <source>
        <dbReference type="ARBA" id="ARBA00022982"/>
    </source>
</evidence>
<dbReference type="GO" id="GO:0009055">
    <property type="term" value="F:electron transfer activity"/>
    <property type="evidence" value="ECO:0007669"/>
    <property type="project" value="InterPro"/>
</dbReference>
<dbReference type="AlphaFoldDB" id="A0A0H4JAL7"/>
<dbReference type="InterPro" id="IPR009056">
    <property type="entry name" value="Cyt_c-like_dom"/>
</dbReference>
<dbReference type="InterPro" id="IPR036909">
    <property type="entry name" value="Cyt_c-like_dom_sf"/>
</dbReference>
<dbReference type="PRINTS" id="PR00607">
    <property type="entry name" value="CYTCHROMECIE"/>
</dbReference>
<keyword evidence="5 6" id="KW-0408">Iron</keyword>
<sequence>MSKNSELRSVIETTAVVIGSFVAAVILIVLLTKDYSSNEPAAEKVVDASTTEPVAQVEVDDQSEDASDKVIDAKQIIAANCAMCHEGGLMGAPKIGSEEQWAPRIAQGKDTLVSHAINGIRTMPARGGNAKLSDEEVAAAVIDMANGAGANF</sequence>
<dbReference type="GO" id="GO:0005506">
    <property type="term" value="F:iron ion binding"/>
    <property type="evidence" value="ECO:0007669"/>
    <property type="project" value="InterPro"/>
</dbReference>
<evidence type="ECO:0000313" key="10">
    <source>
        <dbReference type="Proteomes" id="UP000066549"/>
    </source>
</evidence>